<gene>
    <name evidence="1" type="ORF">AVEN_192735_1</name>
</gene>
<accession>A0A4Y2KQY2</accession>
<evidence type="ECO:0000313" key="2">
    <source>
        <dbReference type="Proteomes" id="UP000499080"/>
    </source>
</evidence>
<sequence length="104" mass="11927">MHPYHPLPVTLIPLGFRGPPSRSDFCGDHLALKVSSLRHVSTTVQMDFKRSWNFNVSTTPIQFSSEFRIDGRFWSDVTEFVRCGVIVNVQLHLCIRNVLDEIDP</sequence>
<keyword evidence="2" id="KW-1185">Reference proteome</keyword>
<reference evidence="1 2" key="1">
    <citation type="journal article" date="2019" name="Sci. Rep.">
        <title>Orb-weaving spider Araneus ventricosus genome elucidates the spidroin gene catalogue.</title>
        <authorList>
            <person name="Kono N."/>
            <person name="Nakamura H."/>
            <person name="Ohtoshi R."/>
            <person name="Moran D.A.P."/>
            <person name="Shinohara A."/>
            <person name="Yoshida Y."/>
            <person name="Fujiwara M."/>
            <person name="Mori M."/>
            <person name="Tomita M."/>
            <person name="Arakawa K."/>
        </authorList>
    </citation>
    <scope>NUCLEOTIDE SEQUENCE [LARGE SCALE GENOMIC DNA]</scope>
</reference>
<dbReference type="EMBL" id="BGPR01004856">
    <property type="protein sequence ID" value="GBN04067.1"/>
    <property type="molecule type" value="Genomic_DNA"/>
</dbReference>
<dbReference type="AlphaFoldDB" id="A0A4Y2KQY2"/>
<dbReference type="Proteomes" id="UP000499080">
    <property type="component" value="Unassembled WGS sequence"/>
</dbReference>
<comment type="caution">
    <text evidence="1">The sequence shown here is derived from an EMBL/GenBank/DDBJ whole genome shotgun (WGS) entry which is preliminary data.</text>
</comment>
<evidence type="ECO:0000313" key="1">
    <source>
        <dbReference type="EMBL" id="GBN04067.1"/>
    </source>
</evidence>
<name>A0A4Y2KQY2_ARAVE</name>
<proteinExistence type="predicted"/>
<organism evidence="1 2">
    <name type="scientific">Araneus ventricosus</name>
    <name type="common">Orbweaver spider</name>
    <name type="synonym">Epeira ventricosa</name>
    <dbReference type="NCBI Taxonomy" id="182803"/>
    <lineage>
        <taxon>Eukaryota</taxon>
        <taxon>Metazoa</taxon>
        <taxon>Ecdysozoa</taxon>
        <taxon>Arthropoda</taxon>
        <taxon>Chelicerata</taxon>
        <taxon>Arachnida</taxon>
        <taxon>Araneae</taxon>
        <taxon>Araneomorphae</taxon>
        <taxon>Entelegynae</taxon>
        <taxon>Araneoidea</taxon>
        <taxon>Araneidae</taxon>
        <taxon>Araneus</taxon>
    </lineage>
</organism>
<protein>
    <submittedName>
        <fullName evidence="1">Uncharacterized protein</fullName>
    </submittedName>
</protein>